<dbReference type="Proteomes" id="UP000050863">
    <property type="component" value="Unassembled WGS sequence"/>
</dbReference>
<dbReference type="Pfam" id="PF05721">
    <property type="entry name" value="PhyH"/>
    <property type="match status" value="1"/>
</dbReference>
<reference evidence="3 4" key="1">
    <citation type="submission" date="2014-03" db="EMBL/GenBank/DDBJ databases">
        <title>Bradyrhizobium valentinum sp. nov., isolated from effective nodules of Lupinus mariae-josephae, a lupine endemic of basic-lime soils in Eastern Spain.</title>
        <authorList>
            <person name="Duran D."/>
            <person name="Rey L."/>
            <person name="Navarro A."/>
            <person name="Busquets A."/>
            <person name="Imperial J."/>
            <person name="Ruiz-Argueso T."/>
        </authorList>
    </citation>
    <scope>NUCLEOTIDE SEQUENCE [LARGE SCALE GENOMIC DNA]</scope>
    <source>
        <strain evidence="3 4">PAC68</strain>
    </source>
</reference>
<keyword evidence="1" id="KW-0479">Metal-binding</keyword>
<dbReference type="RefSeq" id="WP_057834930.1">
    <property type="nucleotide sequence ID" value="NZ_LLXZ01000057.1"/>
</dbReference>
<protein>
    <submittedName>
        <fullName evidence="3">Mitomycin antibiotic biosynthesis protein</fullName>
    </submittedName>
</protein>
<keyword evidence="4" id="KW-1185">Reference proteome</keyword>
<dbReference type="OrthoDB" id="9796766at2"/>
<dbReference type="InterPro" id="IPR008775">
    <property type="entry name" value="Phytyl_CoA_dOase-like"/>
</dbReference>
<comment type="caution">
    <text evidence="3">The sequence shown here is derived from an EMBL/GenBank/DDBJ whole genome shotgun (WGS) entry which is preliminary data.</text>
</comment>
<dbReference type="STRING" id="280332.CQ12_19395"/>
<dbReference type="EMBL" id="LLXZ01000057">
    <property type="protein sequence ID" value="KRR10635.1"/>
    <property type="molecule type" value="Genomic_DNA"/>
</dbReference>
<dbReference type="AlphaFoldDB" id="A0A0R3LSL7"/>
<evidence type="ECO:0000313" key="3">
    <source>
        <dbReference type="EMBL" id="KRR10635.1"/>
    </source>
</evidence>
<dbReference type="GO" id="GO:0016706">
    <property type="term" value="F:2-oxoglutarate-dependent dioxygenase activity"/>
    <property type="evidence" value="ECO:0007669"/>
    <property type="project" value="UniProtKB-ARBA"/>
</dbReference>
<gene>
    <name evidence="3" type="ORF">CQ12_19395</name>
</gene>
<dbReference type="PANTHER" id="PTHR20883:SF15">
    <property type="entry name" value="PHYTANOYL-COA DIOXYGENASE DOMAIN-CONTAINING PROTEIN 1"/>
    <property type="match status" value="1"/>
</dbReference>
<dbReference type="SUPFAM" id="SSF51197">
    <property type="entry name" value="Clavaminate synthase-like"/>
    <property type="match status" value="1"/>
</dbReference>
<proteinExistence type="predicted"/>
<accession>A0A0R3LSL7</accession>
<evidence type="ECO:0000256" key="1">
    <source>
        <dbReference type="ARBA" id="ARBA00022723"/>
    </source>
</evidence>
<name>A0A0R3LSL7_9BRAD</name>
<dbReference type="PANTHER" id="PTHR20883">
    <property type="entry name" value="PHYTANOYL-COA DIOXYGENASE DOMAIN CONTAINING 1"/>
    <property type="match status" value="1"/>
</dbReference>
<dbReference type="Gene3D" id="2.60.120.620">
    <property type="entry name" value="q2cbj1_9rhob like domain"/>
    <property type="match status" value="1"/>
</dbReference>
<keyword evidence="2" id="KW-0408">Iron</keyword>
<organism evidence="3 4">
    <name type="scientific">Bradyrhizobium jicamae</name>
    <dbReference type="NCBI Taxonomy" id="280332"/>
    <lineage>
        <taxon>Bacteria</taxon>
        <taxon>Pseudomonadati</taxon>
        <taxon>Pseudomonadota</taxon>
        <taxon>Alphaproteobacteria</taxon>
        <taxon>Hyphomicrobiales</taxon>
        <taxon>Nitrobacteraceae</taxon>
        <taxon>Bradyrhizobium</taxon>
    </lineage>
</organism>
<evidence type="ECO:0000313" key="4">
    <source>
        <dbReference type="Proteomes" id="UP000050863"/>
    </source>
</evidence>
<sequence length="283" mass="31142">MAATAEQISPWLKGRSLASLKDEFDRNGYLIFERVLAPDRVAEIRAALAPHLARDLLGRNDFEGTKTNRVYALLAKSPVFAELVIHPLALAFAEAELGDSCLLSAMLAINLHPGETAQPWHFDDGGVQIPRPRPALGISTFWAIDDTTEQNGATEIIPGSHLWDGQYIEGAVKPAHFTNEAAHDEGDRTDAIKLIMPSGSLAITKGTLWHRGGANRSDRPRLIVTPQYCAGWVRQLENMALAVPADLVSQLPERARELIGYSIHPPFMGYVDGVHPRRLLRTH</sequence>
<evidence type="ECO:0000256" key="2">
    <source>
        <dbReference type="ARBA" id="ARBA00023004"/>
    </source>
</evidence>
<dbReference type="GO" id="GO:0005506">
    <property type="term" value="F:iron ion binding"/>
    <property type="evidence" value="ECO:0007669"/>
    <property type="project" value="UniProtKB-ARBA"/>
</dbReference>